<evidence type="ECO:0000256" key="2">
    <source>
        <dbReference type="ARBA" id="ARBA00022448"/>
    </source>
</evidence>
<dbReference type="InterPro" id="IPR003439">
    <property type="entry name" value="ABC_transporter-like_ATP-bd"/>
</dbReference>
<evidence type="ECO:0000256" key="6">
    <source>
        <dbReference type="ARBA" id="ARBA00022840"/>
    </source>
</evidence>
<evidence type="ECO:0000259" key="13">
    <source>
        <dbReference type="PROSITE" id="PS50929"/>
    </source>
</evidence>
<sequence>MLGVGLTVAGTLCGVIQPLLVKRVIDGAQHGGVASWLLITLLVLFVGEALINTLGHYLLERTGQGVLLGLRRRLVTHLLRLRISVYDERRMGDLISRANTDTVVVREAVAYSFAAFLTSLVGAFGAIALMIYIDARLFLLVVVAVTVAGVGVFTALRRIRTTSEQGQATLGRMTADLERSLAAIRTVRASRAEGREAERIDAHSREAYRLGVRMARLNSVIAPAMELAVQGSVLVVLLVGGVLVAHGVTSLGSLVAFLLYATYLVMPMSQLIEATGIMQRGMGALDRVDAVFALPREPELDAVPDLDATSGLEGTPGLEGIPAAGLDGRPITASPRDGERGGRAESADDAAGSCLIRVIPAGAAGADGAAEAGGSRVAAATGRANPVARAVDRAPAGEDGSSGAPAVEFRGVWFGYTPSQPVLRDVSFTVPGRGHIALVGPSGAGKSTALELLERFYDPDRGEILLQGVDVRAMSREAARGQVNLVEQNAPVLQGSLRDNITYASPNANEAEIDEAVETARLGELVTRMPNGVWTEVGDHGVLLSGGERQRVAIARALLARPAVLLLDEPTSQMDSVNERALTQVMHDIAQERALLVIAHRMSTVRAADRIVVLDEGQVIATGTHERLVETCPLYRRLSATDLEATAPATT</sequence>
<dbReference type="InterPro" id="IPR003593">
    <property type="entry name" value="AAA+_ATPase"/>
</dbReference>
<dbReference type="InterPro" id="IPR036640">
    <property type="entry name" value="ABC1_TM_sf"/>
</dbReference>
<feature type="transmembrane region" description="Helical" evidence="11">
    <location>
        <begin position="137"/>
        <end position="156"/>
    </location>
</feature>
<evidence type="ECO:0000256" key="1">
    <source>
        <dbReference type="ARBA" id="ARBA00004651"/>
    </source>
</evidence>
<evidence type="ECO:0000256" key="11">
    <source>
        <dbReference type="SAM" id="Phobius"/>
    </source>
</evidence>
<evidence type="ECO:0000256" key="10">
    <source>
        <dbReference type="SAM" id="MobiDB-lite"/>
    </source>
</evidence>
<evidence type="ECO:0000313" key="15">
    <source>
        <dbReference type="Proteomes" id="UP000604475"/>
    </source>
</evidence>
<dbReference type="CDD" id="cd18551">
    <property type="entry name" value="ABC_6TM_LmrA_like"/>
    <property type="match status" value="1"/>
</dbReference>
<dbReference type="InterPro" id="IPR011527">
    <property type="entry name" value="ABC1_TM_dom"/>
</dbReference>
<keyword evidence="5" id="KW-0547">Nucleotide-binding</keyword>
<feature type="domain" description="ABC transmembrane type-1" evidence="13">
    <location>
        <begin position="1"/>
        <end position="280"/>
    </location>
</feature>
<reference evidence="14" key="1">
    <citation type="submission" date="2020-12" db="EMBL/GenBank/DDBJ databases">
        <title>Genomic characterization of non-nitrogen-fixing Frankia strains.</title>
        <authorList>
            <person name="Carlos-Shanley C."/>
            <person name="Guerra T."/>
            <person name="Hahn D."/>
        </authorList>
    </citation>
    <scope>NUCLEOTIDE SEQUENCE</scope>
    <source>
        <strain evidence="14">CN6</strain>
    </source>
</reference>
<dbReference type="Proteomes" id="UP000604475">
    <property type="component" value="Unassembled WGS sequence"/>
</dbReference>
<comment type="caution">
    <text evidence="14">The sequence shown here is derived from an EMBL/GenBank/DDBJ whole genome shotgun (WGS) entry which is preliminary data.</text>
</comment>
<evidence type="ECO:0000256" key="8">
    <source>
        <dbReference type="ARBA" id="ARBA00023136"/>
    </source>
</evidence>
<dbReference type="GO" id="GO:0005524">
    <property type="term" value="F:ATP binding"/>
    <property type="evidence" value="ECO:0007669"/>
    <property type="project" value="UniProtKB-KW"/>
</dbReference>
<evidence type="ECO:0000256" key="3">
    <source>
        <dbReference type="ARBA" id="ARBA00022475"/>
    </source>
</evidence>
<dbReference type="FunFam" id="3.40.50.300:FF:000299">
    <property type="entry name" value="ABC transporter ATP-binding protein/permease"/>
    <property type="match status" value="1"/>
</dbReference>
<keyword evidence="6 14" id="KW-0067">ATP-binding</keyword>
<keyword evidence="7 11" id="KW-1133">Transmembrane helix</keyword>
<gene>
    <name evidence="14" type="ORF">I7412_16535</name>
</gene>
<evidence type="ECO:0000256" key="9">
    <source>
        <dbReference type="ARBA" id="ARBA00061644"/>
    </source>
</evidence>
<dbReference type="SUPFAM" id="SSF52540">
    <property type="entry name" value="P-loop containing nucleoside triphosphate hydrolases"/>
    <property type="match status" value="1"/>
</dbReference>
<dbReference type="GO" id="GO:0005886">
    <property type="term" value="C:plasma membrane"/>
    <property type="evidence" value="ECO:0007669"/>
    <property type="project" value="UniProtKB-SubCell"/>
</dbReference>
<dbReference type="SMART" id="SM00382">
    <property type="entry name" value="AAA"/>
    <property type="match status" value="1"/>
</dbReference>
<feature type="domain" description="ABC transporter" evidence="12">
    <location>
        <begin position="407"/>
        <end position="641"/>
    </location>
</feature>
<evidence type="ECO:0000259" key="12">
    <source>
        <dbReference type="PROSITE" id="PS50893"/>
    </source>
</evidence>
<evidence type="ECO:0000313" key="14">
    <source>
        <dbReference type="EMBL" id="MBL7628730.1"/>
    </source>
</evidence>
<dbReference type="SUPFAM" id="SSF90123">
    <property type="entry name" value="ABC transporter transmembrane region"/>
    <property type="match status" value="1"/>
</dbReference>
<feature type="compositionally biased region" description="Basic and acidic residues" evidence="10">
    <location>
        <begin position="336"/>
        <end position="346"/>
    </location>
</feature>
<dbReference type="Gene3D" id="3.40.50.300">
    <property type="entry name" value="P-loop containing nucleotide triphosphate hydrolases"/>
    <property type="match status" value="1"/>
</dbReference>
<keyword evidence="4 11" id="KW-0812">Transmembrane</keyword>
<dbReference type="PROSITE" id="PS00211">
    <property type="entry name" value="ABC_TRANSPORTER_1"/>
    <property type="match status" value="1"/>
</dbReference>
<organism evidence="14 15">
    <name type="scientific">Frankia nepalensis</name>
    <dbReference type="NCBI Taxonomy" id="1836974"/>
    <lineage>
        <taxon>Bacteria</taxon>
        <taxon>Bacillati</taxon>
        <taxon>Actinomycetota</taxon>
        <taxon>Actinomycetes</taxon>
        <taxon>Frankiales</taxon>
        <taxon>Frankiaceae</taxon>
        <taxon>Frankia</taxon>
    </lineage>
</organism>
<dbReference type="PROSITE" id="PS50893">
    <property type="entry name" value="ABC_TRANSPORTER_2"/>
    <property type="match status" value="1"/>
</dbReference>
<proteinExistence type="inferred from homology"/>
<evidence type="ECO:0000256" key="7">
    <source>
        <dbReference type="ARBA" id="ARBA00022989"/>
    </source>
</evidence>
<dbReference type="PANTHER" id="PTHR43394:SF1">
    <property type="entry name" value="ATP-BINDING CASSETTE SUB-FAMILY B MEMBER 10, MITOCHONDRIAL"/>
    <property type="match status" value="1"/>
</dbReference>
<dbReference type="Gene3D" id="1.20.1560.10">
    <property type="entry name" value="ABC transporter type 1, transmembrane domain"/>
    <property type="match status" value="2"/>
</dbReference>
<dbReference type="InterPro" id="IPR017871">
    <property type="entry name" value="ABC_transporter-like_CS"/>
</dbReference>
<dbReference type="PANTHER" id="PTHR43394">
    <property type="entry name" value="ATP-DEPENDENT PERMEASE MDL1, MITOCHONDRIAL"/>
    <property type="match status" value="1"/>
</dbReference>
<comment type="subcellular location">
    <subcellularLocation>
        <location evidence="1">Cell membrane</location>
        <topology evidence="1">Multi-pass membrane protein</topology>
    </subcellularLocation>
</comment>
<feature type="transmembrane region" description="Helical" evidence="11">
    <location>
        <begin position="34"/>
        <end position="51"/>
    </location>
</feature>
<dbReference type="Pfam" id="PF00005">
    <property type="entry name" value="ABC_tran"/>
    <property type="match status" value="1"/>
</dbReference>
<dbReference type="PROSITE" id="PS50929">
    <property type="entry name" value="ABC_TM1F"/>
    <property type="match status" value="1"/>
</dbReference>
<evidence type="ECO:0000256" key="5">
    <source>
        <dbReference type="ARBA" id="ARBA00022741"/>
    </source>
</evidence>
<feature type="transmembrane region" description="Helical" evidence="11">
    <location>
        <begin position="108"/>
        <end position="131"/>
    </location>
</feature>
<keyword evidence="15" id="KW-1185">Reference proteome</keyword>
<keyword evidence="2" id="KW-0813">Transport</keyword>
<dbReference type="EMBL" id="JAEACQ010000194">
    <property type="protein sequence ID" value="MBL7628730.1"/>
    <property type="molecule type" value="Genomic_DNA"/>
</dbReference>
<dbReference type="Pfam" id="PF00664">
    <property type="entry name" value="ABC_membrane"/>
    <property type="match status" value="1"/>
</dbReference>
<dbReference type="InterPro" id="IPR039421">
    <property type="entry name" value="Type_1_exporter"/>
</dbReference>
<protein>
    <submittedName>
        <fullName evidence="14">ABC transporter ATP-binding protein</fullName>
    </submittedName>
</protein>
<feature type="region of interest" description="Disordered" evidence="10">
    <location>
        <begin position="317"/>
        <end position="347"/>
    </location>
</feature>
<comment type="similarity">
    <text evidence="9">Belongs to the ABC transporter superfamily. Lipid exporter (TC 3.A.1.106) family.</text>
</comment>
<accession>A0A937RE35</accession>
<dbReference type="AlphaFoldDB" id="A0A937RE35"/>
<evidence type="ECO:0000256" key="4">
    <source>
        <dbReference type="ARBA" id="ARBA00022692"/>
    </source>
</evidence>
<dbReference type="GO" id="GO:0016887">
    <property type="term" value="F:ATP hydrolysis activity"/>
    <property type="evidence" value="ECO:0007669"/>
    <property type="project" value="InterPro"/>
</dbReference>
<keyword evidence="8 11" id="KW-0472">Membrane</keyword>
<feature type="transmembrane region" description="Helical" evidence="11">
    <location>
        <begin position="220"/>
        <end position="245"/>
    </location>
</feature>
<keyword evidence="3" id="KW-1003">Cell membrane</keyword>
<dbReference type="InterPro" id="IPR027417">
    <property type="entry name" value="P-loop_NTPase"/>
</dbReference>
<name>A0A937RE35_9ACTN</name>
<dbReference type="GO" id="GO:0015421">
    <property type="term" value="F:ABC-type oligopeptide transporter activity"/>
    <property type="evidence" value="ECO:0007669"/>
    <property type="project" value="TreeGrafter"/>
</dbReference>